<evidence type="ECO:0000256" key="4">
    <source>
        <dbReference type="ARBA" id="ARBA00023157"/>
    </source>
</evidence>
<dbReference type="InterPro" id="IPR033132">
    <property type="entry name" value="GH_1_N_CS"/>
</dbReference>
<dbReference type="EMBL" id="JAMFTS010000005">
    <property type="protein sequence ID" value="KAJ4745554.1"/>
    <property type="molecule type" value="Genomic_DNA"/>
</dbReference>
<gene>
    <name evidence="6" type="ORF">LUZ62_079959</name>
</gene>
<dbReference type="GO" id="GO:0004565">
    <property type="term" value="F:beta-galactosidase activity"/>
    <property type="evidence" value="ECO:0007669"/>
    <property type="project" value="UniProtKB-ARBA"/>
</dbReference>
<proteinExistence type="inferred from homology"/>
<protein>
    <submittedName>
        <fullName evidence="6">Beta-glucosidase</fullName>
    </submittedName>
</protein>
<evidence type="ECO:0000256" key="3">
    <source>
        <dbReference type="ARBA" id="ARBA00022801"/>
    </source>
</evidence>
<dbReference type="PANTHER" id="PTHR10353:SF267">
    <property type="entry name" value="BETA-GLUCOSIDASE"/>
    <property type="match status" value="1"/>
</dbReference>
<dbReference type="Gene3D" id="3.20.20.80">
    <property type="entry name" value="Glycosidases"/>
    <property type="match status" value="1"/>
</dbReference>
<evidence type="ECO:0000313" key="7">
    <source>
        <dbReference type="Proteomes" id="UP001140206"/>
    </source>
</evidence>
<dbReference type="PROSITE" id="PS00653">
    <property type="entry name" value="GLYCOSYL_HYDROL_F1_2"/>
    <property type="match status" value="1"/>
</dbReference>
<keyword evidence="2" id="KW-0732">Signal</keyword>
<reference evidence="6" key="1">
    <citation type="submission" date="2022-08" db="EMBL/GenBank/DDBJ databases">
        <authorList>
            <person name="Marques A."/>
        </authorList>
    </citation>
    <scope>NUCLEOTIDE SEQUENCE</scope>
    <source>
        <strain evidence="6">RhyPub2mFocal</strain>
        <tissue evidence="6">Leaves</tissue>
    </source>
</reference>
<dbReference type="Pfam" id="PF00232">
    <property type="entry name" value="Glyco_hydro_1"/>
    <property type="match status" value="1"/>
</dbReference>
<evidence type="ECO:0000256" key="5">
    <source>
        <dbReference type="RuleBase" id="RU003690"/>
    </source>
</evidence>
<dbReference type="AlphaFoldDB" id="A0AAV8BS69"/>
<evidence type="ECO:0000313" key="6">
    <source>
        <dbReference type="EMBL" id="KAJ4745554.1"/>
    </source>
</evidence>
<sequence>MAGGERGERRIEQERRWVFSFVPAFLERKEMGCCKMDLRADGPRNNIKERNRNNMFRLCSYKDEVIKQSIRLTLKGNFVNSSARLQCCCSIKLPLRTEEGQAQSQTPVIQFYPTIQNYLDMNMFSIRNILLLIVFVAFLDHGACSAFNRSSFPTGFLFGVGSAAYQYEGAPTEDGKGPSIWDTFSHTPGKILDNSNGDVTEDFYHRYKEDIGNVKKMGMDSFRFSISWPRILPYGSLSGGINRKGVDHYNNVINEVIANGLKPFVTLFHWDLPQDLEDKYLGFLSTLFVEDYVNYVDVCFKEFGDRVKHWVTFNEPIVFCSGGYASGTTAPGRCSPWEAGKCRAGDSATEPYICAHNLLLAHGAAVKLYKEKYQGVQNGIIGITQASHWFLPHSSSKADVAAAQRSLDFMYGWFQNPLTYGDYPRTMRNWLGNRLPKFTKEQSEVLIGSYDFIGINYYSTYYAINAPASNSLMQSYNTDSRANITGERNGIALPKPFNTSFINIYPPGIRDLTLYTKATYKNPVMYITENGVHQLTSTTTLSEALNDEIRISYHRNHLIQLSKAIRDGADVRGYYVWSFLDDFEWNFGFTRRMGLYYVDYNNNLARRPKKSAIWFSMFMKI</sequence>
<dbReference type="GO" id="GO:0005975">
    <property type="term" value="P:carbohydrate metabolic process"/>
    <property type="evidence" value="ECO:0007669"/>
    <property type="project" value="InterPro"/>
</dbReference>
<keyword evidence="3" id="KW-0378">Hydrolase</keyword>
<keyword evidence="4" id="KW-1015">Disulfide bond</keyword>
<comment type="similarity">
    <text evidence="1 5">Belongs to the glycosyl hydrolase 1 family.</text>
</comment>
<evidence type="ECO:0000256" key="2">
    <source>
        <dbReference type="ARBA" id="ARBA00022729"/>
    </source>
</evidence>
<name>A0AAV8BS69_9POAL</name>
<dbReference type="InterPro" id="IPR017853">
    <property type="entry name" value="GH"/>
</dbReference>
<accession>A0AAV8BS69</accession>
<dbReference type="PRINTS" id="PR00131">
    <property type="entry name" value="GLHYDRLASE1"/>
</dbReference>
<dbReference type="GO" id="GO:0033907">
    <property type="term" value="F:beta-D-fucosidase activity"/>
    <property type="evidence" value="ECO:0007669"/>
    <property type="project" value="UniProtKB-ARBA"/>
</dbReference>
<dbReference type="GO" id="GO:0008422">
    <property type="term" value="F:beta-glucosidase activity"/>
    <property type="evidence" value="ECO:0007669"/>
    <property type="project" value="UniProtKB-ARBA"/>
</dbReference>
<comment type="caution">
    <text evidence="6">The sequence shown here is derived from an EMBL/GenBank/DDBJ whole genome shotgun (WGS) entry which is preliminary data.</text>
</comment>
<keyword evidence="7" id="KW-1185">Reference proteome</keyword>
<dbReference type="InterPro" id="IPR001360">
    <property type="entry name" value="Glyco_hydro_1"/>
</dbReference>
<organism evidence="6 7">
    <name type="scientific">Rhynchospora pubera</name>
    <dbReference type="NCBI Taxonomy" id="906938"/>
    <lineage>
        <taxon>Eukaryota</taxon>
        <taxon>Viridiplantae</taxon>
        <taxon>Streptophyta</taxon>
        <taxon>Embryophyta</taxon>
        <taxon>Tracheophyta</taxon>
        <taxon>Spermatophyta</taxon>
        <taxon>Magnoliopsida</taxon>
        <taxon>Liliopsida</taxon>
        <taxon>Poales</taxon>
        <taxon>Cyperaceae</taxon>
        <taxon>Cyperoideae</taxon>
        <taxon>Rhynchosporeae</taxon>
        <taxon>Rhynchospora</taxon>
    </lineage>
</organism>
<evidence type="ECO:0000256" key="1">
    <source>
        <dbReference type="ARBA" id="ARBA00010838"/>
    </source>
</evidence>
<dbReference type="SUPFAM" id="SSF51445">
    <property type="entry name" value="(Trans)glycosidases"/>
    <property type="match status" value="1"/>
</dbReference>
<dbReference type="PANTHER" id="PTHR10353">
    <property type="entry name" value="GLYCOSYL HYDROLASE"/>
    <property type="match status" value="1"/>
</dbReference>
<dbReference type="Proteomes" id="UP001140206">
    <property type="component" value="Chromosome 5"/>
</dbReference>
<dbReference type="FunFam" id="3.20.20.80:FF:000020">
    <property type="entry name" value="Beta-glucosidase 12"/>
    <property type="match status" value="1"/>
</dbReference>